<proteinExistence type="predicted"/>
<reference evidence="1 2" key="1">
    <citation type="submission" date="2007-10" db="EMBL/GenBank/DDBJ databases">
        <title>Draft genome sequence of Dorea formicigenerans(ATCC 27755).</title>
        <authorList>
            <person name="Sudarsanam P."/>
            <person name="Ley R."/>
            <person name="Guruge J."/>
            <person name="Turnbaugh P.J."/>
            <person name="Mahowald M."/>
            <person name="Liep D."/>
            <person name="Gordon J."/>
        </authorList>
    </citation>
    <scope>NUCLEOTIDE SEQUENCE [LARGE SCALE GENOMIC DNA]</scope>
    <source>
        <strain evidence="1 2">ATCC 27755</strain>
    </source>
</reference>
<evidence type="ECO:0000313" key="2">
    <source>
        <dbReference type="Proteomes" id="UP000005359"/>
    </source>
</evidence>
<dbReference type="Proteomes" id="UP000005359">
    <property type="component" value="Unassembled WGS sequence"/>
</dbReference>
<dbReference type="AlphaFoldDB" id="B0G7C7"/>
<gene>
    <name evidence="1" type="ORF">DORFOR_02182</name>
</gene>
<accession>B0G7C7</accession>
<sequence length="40" mass="4828">MTTFLRQIFWKIYSSDFLTTFYDNGFCFISQQVRFLAGSF</sequence>
<evidence type="ECO:0000313" key="1">
    <source>
        <dbReference type="EMBL" id="EDR45581.1"/>
    </source>
</evidence>
<name>B0G7C7_9FIRM</name>
<dbReference type="STRING" id="411461.DORFOR_02182"/>
<organism evidence="1 2">
    <name type="scientific">Dorea formicigenerans ATCC 27755</name>
    <dbReference type="NCBI Taxonomy" id="411461"/>
    <lineage>
        <taxon>Bacteria</taxon>
        <taxon>Bacillati</taxon>
        <taxon>Bacillota</taxon>
        <taxon>Clostridia</taxon>
        <taxon>Lachnospirales</taxon>
        <taxon>Lachnospiraceae</taxon>
        <taxon>Dorea</taxon>
    </lineage>
</organism>
<reference evidence="1 2" key="2">
    <citation type="submission" date="2007-10" db="EMBL/GenBank/DDBJ databases">
        <authorList>
            <person name="Fulton L."/>
            <person name="Clifton S."/>
            <person name="Fulton B."/>
            <person name="Xu J."/>
            <person name="Minx P."/>
            <person name="Pepin K.H."/>
            <person name="Johnson M."/>
            <person name="Thiruvilangam P."/>
            <person name="Bhonagiri V."/>
            <person name="Nash W.E."/>
            <person name="Wang C."/>
            <person name="Mardis E.R."/>
            <person name="Wilson R.K."/>
        </authorList>
    </citation>
    <scope>NUCLEOTIDE SEQUENCE [LARGE SCALE GENOMIC DNA]</scope>
    <source>
        <strain evidence="1 2">ATCC 27755</strain>
    </source>
</reference>
<protein>
    <submittedName>
        <fullName evidence="1">Uncharacterized protein</fullName>
    </submittedName>
</protein>
<comment type="caution">
    <text evidence="1">The sequence shown here is derived from an EMBL/GenBank/DDBJ whole genome shotgun (WGS) entry which is preliminary data.</text>
</comment>
<dbReference type="EMBL" id="AAXA02000015">
    <property type="protein sequence ID" value="EDR45581.1"/>
    <property type="molecule type" value="Genomic_DNA"/>
</dbReference>
<dbReference type="PaxDb" id="411461-DORFOR_02182"/>